<reference evidence="2" key="1">
    <citation type="submission" date="2021-03" db="EMBL/GenBank/DDBJ databases">
        <title>Draft genome sequence of rust myrtle Austropuccinia psidii MF-1, a brazilian biotype.</title>
        <authorList>
            <person name="Quecine M.C."/>
            <person name="Pachon D.M.R."/>
            <person name="Bonatelli M.L."/>
            <person name="Correr F.H."/>
            <person name="Franceschini L.M."/>
            <person name="Leite T.F."/>
            <person name="Margarido G.R.A."/>
            <person name="Almeida C.A."/>
            <person name="Ferrarezi J.A."/>
            <person name="Labate C.A."/>
        </authorList>
    </citation>
    <scope>NUCLEOTIDE SEQUENCE</scope>
    <source>
        <strain evidence="2">MF-1</strain>
    </source>
</reference>
<feature type="compositionally biased region" description="Basic and acidic residues" evidence="1">
    <location>
        <begin position="154"/>
        <end position="163"/>
    </location>
</feature>
<feature type="compositionally biased region" description="Polar residues" evidence="1">
    <location>
        <begin position="31"/>
        <end position="41"/>
    </location>
</feature>
<protein>
    <submittedName>
        <fullName evidence="2">Uncharacterized protein</fullName>
    </submittedName>
</protein>
<accession>A0A9Q3EJ34</accession>
<dbReference type="AlphaFoldDB" id="A0A9Q3EJ34"/>
<proteinExistence type="predicted"/>
<organism evidence="2 3">
    <name type="scientific">Austropuccinia psidii MF-1</name>
    <dbReference type="NCBI Taxonomy" id="1389203"/>
    <lineage>
        <taxon>Eukaryota</taxon>
        <taxon>Fungi</taxon>
        <taxon>Dikarya</taxon>
        <taxon>Basidiomycota</taxon>
        <taxon>Pucciniomycotina</taxon>
        <taxon>Pucciniomycetes</taxon>
        <taxon>Pucciniales</taxon>
        <taxon>Sphaerophragmiaceae</taxon>
        <taxon>Austropuccinia</taxon>
    </lineage>
</organism>
<evidence type="ECO:0000313" key="2">
    <source>
        <dbReference type="EMBL" id="MBW0519786.1"/>
    </source>
</evidence>
<evidence type="ECO:0000256" key="1">
    <source>
        <dbReference type="SAM" id="MobiDB-lite"/>
    </source>
</evidence>
<feature type="region of interest" description="Disordered" evidence="1">
    <location>
        <begin position="27"/>
        <end position="65"/>
    </location>
</feature>
<evidence type="ECO:0000313" key="3">
    <source>
        <dbReference type="Proteomes" id="UP000765509"/>
    </source>
</evidence>
<feature type="compositionally biased region" description="Polar residues" evidence="1">
    <location>
        <begin position="50"/>
        <end position="65"/>
    </location>
</feature>
<sequence>MNNQPEPISSDLISLDIRNTLQKAKHFANRASYNPSRSSQKGCRCDDGRSQSVIEGQGSVNGSKTDQIYRPEAANTILPSKRADTTTRRLSGHIPSQSEGLQQCIASQRVPDPCRSVEKMHEFLPDCERVPGTSQHLQGTQWMEFIDGKEKHDAFNSRMEEKQPSTTQASAKNSSSKIKKQPKAQTKGRGKAPATKPYSRGYRIPKIWQGAMENVFQMVRTMMELQKKEEAGLKYQK</sequence>
<dbReference type="OrthoDB" id="43547at2759"/>
<dbReference type="Proteomes" id="UP000765509">
    <property type="component" value="Unassembled WGS sequence"/>
</dbReference>
<gene>
    <name evidence="2" type="ORF">O181_059501</name>
</gene>
<keyword evidence="3" id="KW-1185">Reference proteome</keyword>
<name>A0A9Q3EJ34_9BASI</name>
<feature type="region of interest" description="Disordered" evidence="1">
    <location>
        <begin position="154"/>
        <end position="199"/>
    </location>
</feature>
<feature type="compositionally biased region" description="Basic residues" evidence="1">
    <location>
        <begin position="177"/>
        <end position="190"/>
    </location>
</feature>
<comment type="caution">
    <text evidence="2">The sequence shown here is derived from an EMBL/GenBank/DDBJ whole genome shotgun (WGS) entry which is preliminary data.</text>
</comment>
<dbReference type="EMBL" id="AVOT02027642">
    <property type="protein sequence ID" value="MBW0519786.1"/>
    <property type="molecule type" value="Genomic_DNA"/>
</dbReference>